<dbReference type="GO" id="GO:0005506">
    <property type="term" value="F:iron ion binding"/>
    <property type="evidence" value="ECO:0007669"/>
    <property type="project" value="InterPro"/>
</dbReference>
<feature type="transmembrane region" description="Helical" evidence="9">
    <location>
        <begin position="12"/>
        <end position="28"/>
    </location>
</feature>
<dbReference type="GO" id="GO:0016705">
    <property type="term" value="F:oxidoreductase activity, acting on paired donors, with incorporation or reduction of molecular oxygen"/>
    <property type="evidence" value="ECO:0007669"/>
    <property type="project" value="InterPro"/>
</dbReference>
<evidence type="ECO:0000256" key="3">
    <source>
        <dbReference type="ARBA" id="ARBA00022617"/>
    </source>
</evidence>
<dbReference type="PRINTS" id="PR00463">
    <property type="entry name" value="EP450I"/>
</dbReference>
<evidence type="ECO:0000256" key="8">
    <source>
        <dbReference type="PIRSR" id="PIRSR602401-1"/>
    </source>
</evidence>
<dbReference type="PRINTS" id="PR00385">
    <property type="entry name" value="P450"/>
</dbReference>
<comment type="cofactor">
    <cofactor evidence="1 8">
        <name>heme</name>
        <dbReference type="ChEBI" id="CHEBI:30413"/>
    </cofactor>
</comment>
<dbReference type="PANTHER" id="PTHR24305">
    <property type="entry name" value="CYTOCHROME P450"/>
    <property type="match status" value="1"/>
</dbReference>
<evidence type="ECO:0000256" key="7">
    <source>
        <dbReference type="ARBA" id="ARBA00023033"/>
    </source>
</evidence>
<evidence type="ECO:0000256" key="2">
    <source>
        <dbReference type="ARBA" id="ARBA00010617"/>
    </source>
</evidence>
<keyword evidence="6 8" id="KW-0408">Iron</keyword>
<dbReference type="EMBL" id="JAULSU010000005">
    <property type="protein sequence ID" value="KAK0616497.1"/>
    <property type="molecule type" value="Genomic_DNA"/>
</dbReference>
<evidence type="ECO:0000256" key="4">
    <source>
        <dbReference type="ARBA" id="ARBA00022723"/>
    </source>
</evidence>
<protein>
    <submittedName>
        <fullName evidence="10">Cytochrome P450</fullName>
    </submittedName>
</protein>
<dbReference type="Pfam" id="PF00067">
    <property type="entry name" value="p450"/>
    <property type="match status" value="1"/>
</dbReference>
<dbReference type="InterPro" id="IPR036396">
    <property type="entry name" value="Cyt_P450_sf"/>
</dbReference>
<gene>
    <name evidence="10" type="ORF">B0T14DRAFT_497730</name>
</gene>
<proteinExistence type="inferred from homology"/>
<dbReference type="PANTHER" id="PTHR24305:SF77">
    <property type="entry name" value="CYTOCHROME P450 MONOOXYGENASE"/>
    <property type="match status" value="1"/>
</dbReference>
<comment type="similarity">
    <text evidence="2">Belongs to the cytochrome P450 family.</text>
</comment>
<accession>A0AA39WJF8</accession>
<evidence type="ECO:0000313" key="10">
    <source>
        <dbReference type="EMBL" id="KAK0616497.1"/>
    </source>
</evidence>
<keyword evidence="7" id="KW-0503">Monooxygenase</keyword>
<keyword evidence="11" id="KW-1185">Reference proteome</keyword>
<reference evidence="10" key="1">
    <citation type="submission" date="2023-06" db="EMBL/GenBank/DDBJ databases">
        <title>Genome-scale phylogeny and comparative genomics of the fungal order Sordariales.</title>
        <authorList>
            <consortium name="Lawrence Berkeley National Laboratory"/>
            <person name="Hensen N."/>
            <person name="Bonometti L."/>
            <person name="Westerberg I."/>
            <person name="Brannstrom I.O."/>
            <person name="Guillou S."/>
            <person name="Cros-Aarteil S."/>
            <person name="Calhoun S."/>
            <person name="Haridas S."/>
            <person name="Kuo A."/>
            <person name="Mondo S."/>
            <person name="Pangilinan J."/>
            <person name="Riley R."/>
            <person name="Labutti K."/>
            <person name="Andreopoulos B."/>
            <person name="Lipzen A."/>
            <person name="Chen C."/>
            <person name="Yanf M."/>
            <person name="Daum C."/>
            <person name="Ng V."/>
            <person name="Clum A."/>
            <person name="Steindorff A."/>
            <person name="Ohm R."/>
            <person name="Martin F."/>
            <person name="Silar P."/>
            <person name="Natvig D."/>
            <person name="Lalanne C."/>
            <person name="Gautier V."/>
            <person name="Ament-Velasquez S.L."/>
            <person name="Kruys A."/>
            <person name="Hutchinson M.I."/>
            <person name="Powell A.J."/>
            <person name="Barry K."/>
            <person name="Miller A.N."/>
            <person name="Grigoriev I.V."/>
            <person name="Debuchy R."/>
            <person name="Gladieux P."/>
            <person name="Thoren M.H."/>
            <person name="Johannesson H."/>
        </authorList>
    </citation>
    <scope>NUCLEOTIDE SEQUENCE</scope>
    <source>
        <strain evidence="10">CBS 606.72</strain>
    </source>
</reference>
<dbReference type="AlphaFoldDB" id="A0AA39WJF8"/>
<dbReference type="InterPro" id="IPR050121">
    <property type="entry name" value="Cytochrome_P450_monoxygenase"/>
</dbReference>
<dbReference type="GO" id="GO:0020037">
    <property type="term" value="F:heme binding"/>
    <property type="evidence" value="ECO:0007669"/>
    <property type="project" value="InterPro"/>
</dbReference>
<name>A0AA39WJF8_9PEZI</name>
<dbReference type="SUPFAM" id="SSF48264">
    <property type="entry name" value="Cytochrome P450"/>
    <property type="match status" value="1"/>
</dbReference>
<keyword evidence="3 8" id="KW-0349">Heme</keyword>
<feature type="binding site" description="axial binding residue" evidence="8">
    <location>
        <position position="453"/>
    </location>
    <ligand>
        <name>heme</name>
        <dbReference type="ChEBI" id="CHEBI:30413"/>
    </ligand>
    <ligandPart>
        <name>Fe</name>
        <dbReference type="ChEBI" id="CHEBI:18248"/>
    </ligandPart>
</feature>
<evidence type="ECO:0000256" key="5">
    <source>
        <dbReference type="ARBA" id="ARBA00023002"/>
    </source>
</evidence>
<dbReference type="InterPro" id="IPR001128">
    <property type="entry name" value="Cyt_P450"/>
</dbReference>
<keyword evidence="9" id="KW-1133">Transmembrane helix</keyword>
<sequence length="510" mass="57391">MSLDSTTWTFKDAALPALATAALLWYLSTTLTSYFRLRNIPGPPLASLSYLWILLKMQSRQMHRIAISTQRRYGPIVRIGPNEVLVYDPETLWHINAPRSGYGRGGWYEGMRFDPYGHNLFSEPDTALHDARKAQISAAFTARGGIDFEGVVNAHVAVLVDLLERKYAGNSGSGKAMDFGITVKYFSTDVTTHACLGKPWGDLPTETDMFHFIEDADAFTPFMHCVGVVPFLRSFFASRAFLFVAGPKVTDKRGLGQFLGEANREVEKRFRDGAKGRSYQRDMLDDWIKRGLTPAECRREAALQVPAGTETISTIIRGTMLYLLTSPLVYRKLKDEIAAAIKSGRISSPVTNDEAKQLPYLQAVLNEGMRMVPATTIGFSKRVPKGGDTICGKFVPGGTDVMVNFCEMVRNRKVFGEDADAFRPERFLECDDVMRSRMLKVVDLSFGHGRWMCVGKALAWMELNKLFVELLRKFDFQIVNPEEPWECHSTTSFHIEKFWIRVVDAPVDDT</sequence>
<evidence type="ECO:0000313" key="11">
    <source>
        <dbReference type="Proteomes" id="UP001175000"/>
    </source>
</evidence>
<evidence type="ECO:0000256" key="6">
    <source>
        <dbReference type="ARBA" id="ARBA00023004"/>
    </source>
</evidence>
<dbReference type="Proteomes" id="UP001175000">
    <property type="component" value="Unassembled WGS sequence"/>
</dbReference>
<keyword evidence="5" id="KW-0560">Oxidoreductase</keyword>
<evidence type="ECO:0000256" key="1">
    <source>
        <dbReference type="ARBA" id="ARBA00001971"/>
    </source>
</evidence>
<dbReference type="InterPro" id="IPR002401">
    <property type="entry name" value="Cyt_P450_E_grp-I"/>
</dbReference>
<keyword evidence="9" id="KW-0812">Transmembrane</keyword>
<keyword evidence="4 8" id="KW-0479">Metal-binding</keyword>
<organism evidence="10 11">
    <name type="scientific">Immersiella caudata</name>
    <dbReference type="NCBI Taxonomy" id="314043"/>
    <lineage>
        <taxon>Eukaryota</taxon>
        <taxon>Fungi</taxon>
        <taxon>Dikarya</taxon>
        <taxon>Ascomycota</taxon>
        <taxon>Pezizomycotina</taxon>
        <taxon>Sordariomycetes</taxon>
        <taxon>Sordariomycetidae</taxon>
        <taxon>Sordariales</taxon>
        <taxon>Lasiosphaeriaceae</taxon>
        <taxon>Immersiella</taxon>
    </lineage>
</organism>
<dbReference type="Gene3D" id="1.10.630.10">
    <property type="entry name" value="Cytochrome P450"/>
    <property type="match status" value="1"/>
</dbReference>
<dbReference type="GO" id="GO:0004497">
    <property type="term" value="F:monooxygenase activity"/>
    <property type="evidence" value="ECO:0007669"/>
    <property type="project" value="UniProtKB-KW"/>
</dbReference>
<dbReference type="CDD" id="cd11060">
    <property type="entry name" value="CYP57A1-like"/>
    <property type="match status" value="1"/>
</dbReference>
<keyword evidence="9" id="KW-0472">Membrane</keyword>
<evidence type="ECO:0000256" key="9">
    <source>
        <dbReference type="SAM" id="Phobius"/>
    </source>
</evidence>
<comment type="caution">
    <text evidence="10">The sequence shown here is derived from an EMBL/GenBank/DDBJ whole genome shotgun (WGS) entry which is preliminary data.</text>
</comment>